<dbReference type="AlphaFoldDB" id="A0A1I7TWC1"/>
<reference evidence="2" key="1">
    <citation type="submission" date="2016-11" db="UniProtKB">
        <authorList>
            <consortium name="WormBaseParasite"/>
        </authorList>
    </citation>
    <scope>IDENTIFICATION</scope>
</reference>
<organism evidence="1 2">
    <name type="scientific">Caenorhabditis tropicalis</name>
    <dbReference type="NCBI Taxonomy" id="1561998"/>
    <lineage>
        <taxon>Eukaryota</taxon>
        <taxon>Metazoa</taxon>
        <taxon>Ecdysozoa</taxon>
        <taxon>Nematoda</taxon>
        <taxon>Chromadorea</taxon>
        <taxon>Rhabditida</taxon>
        <taxon>Rhabditina</taxon>
        <taxon>Rhabditomorpha</taxon>
        <taxon>Rhabditoidea</taxon>
        <taxon>Rhabditidae</taxon>
        <taxon>Peloderinae</taxon>
        <taxon>Caenorhabditis</taxon>
    </lineage>
</organism>
<evidence type="ECO:0000313" key="2">
    <source>
        <dbReference type="WBParaSite" id="Csp11.Scaffold629.g12438.t1"/>
    </source>
</evidence>
<protein>
    <submittedName>
        <fullName evidence="2">Transcriptional regulator</fullName>
    </submittedName>
</protein>
<keyword evidence="1" id="KW-1185">Reference proteome</keyword>
<evidence type="ECO:0000313" key="1">
    <source>
        <dbReference type="Proteomes" id="UP000095282"/>
    </source>
</evidence>
<dbReference type="WBParaSite" id="Csp11.Scaffold629.g12438.t1">
    <property type="protein sequence ID" value="Csp11.Scaffold629.g12438.t1"/>
    <property type="gene ID" value="Csp11.Scaffold629.g12438"/>
</dbReference>
<dbReference type="eggNOG" id="KOG1961">
    <property type="taxonomic scope" value="Eukaryota"/>
</dbReference>
<dbReference type="Proteomes" id="UP000095282">
    <property type="component" value="Unplaced"/>
</dbReference>
<sequence length="133" mass="14871">MLKKRVNLQKYDTSDVSTRLSEVHHYPVQQCLDNSEQLAQLHHQLVHCDDVFKIIAAEGESEKTSTAIFPFQIGILSGIKNGTISDGPNYPIQEMVRTALKSIQRQNTVPSTASSGEGRGTWLLIRSFITFVI</sequence>
<name>A0A1I7TWC1_9PELO</name>
<proteinExistence type="predicted"/>
<dbReference type="STRING" id="1561998.A0A1I7TWC1"/>
<dbReference type="eggNOG" id="KOG2621">
    <property type="taxonomic scope" value="Eukaryota"/>
</dbReference>
<accession>A0A1I7TWC1</accession>